<feature type="transmembrane region" description="Helical" evidence="3">
    <location>
        <begin position="38"/>
        <end position="56"/>
    </location>
</feature>
<keyword evidence="3" id="KW-0472">Membrane</keyword>
<proteinExistence type="inferred from homology"/>
<evidence type="ECO:0000256" key="1">
    <source>
        <dbReference type="ARBA" id="ARBA00001946"/>
    </source>
</evidence>
<dbReference type="Gene3D" id="2.60.200.40">
    <property type="match status" value="1"/>
</dbReference>
<sequence length="414" mass="42954">MLLLSVAGFKSVALVAVGLAGLVVAAAAGWWALTRRGVVRGLALVLAVAAPVAVLASYAAANLLWLVLVSVALWALAAAAGWAALRAEAAPATTAPGRPVAPPRHACLLMNPRSGGGKVGRFRLKEKAEALGAEVVVLGSTTPSWDVAELAREALARGADLLGVAGGDGTQALVADVAAEHGVPFVVIPAGTRNHFALDLGLDREDPSRSLEALTHGVELRVDLGRVGGRVFVNNASFGAYAEVVQSPAYRDDKVGTLLRLLPDVLTHQNGPRLTVRAAGAAAVDGPQAVLVSNNPYRVGDRAGLGRRDRLDGGVLGLVSVKADSAVEAADLLRGRRAPGLVALTSGEIVVDADRPEVQVGIDGEALALPTPVRCVSEPGALRVRVPRHRPGVPQARPRLDWPRLWELAFTARR</sequence>
<evidence type="ECO:0000313" key="5">
    <source>
        <dbReference type="EMBL" id="MCQ8771926.1"/>
    </source>
</evidence>
<comment type="cofactor">
    <cofactor evidence="1">
        <name>Mg(2+)</name>
        <dbReference type="ChEBI" id="CHEBI:18420"/>
    </cofactor>
</comment>
<dbReference type="InterPro" id="IPR050187">
    <property type="entry name" value="Lipid_Phosphate_FormReg"/>
</dbReference>
<gene>
    <name evidence="5" type="ORF">NQU55_19445</name>
</gene>
<dbReference type="PANTHER" id="PTHR12358">
    <property type="entry name" value="SPHINGOSINE KINASE"/>
    <property type="match status" value="1"/>
</dbReference>
<evidence type="ECO:0000259" key="4">
    <source>
        <dbReference type="PROSITE" id="PS50146"/>
    </source>
</evidence>
<feature type="domain" description="DAGKc" evidence="4">
    <location>
        <begin position="101"/>
        <end position="231"/>
    </location>
</feature>
<dbReference type="Pfam" id="PF00781">
    <property type="entry name" value="DAGK_cat"/>
    <property type="match status" value="1"/>
</dbReference>
<feature type="transmembrane region" description="Helical" evidence="3">
    <location>
        <begin position="12"/>
        <end position="32"/>
    </location>
</feature>
<dbReference type="InterPro" id="IPR001206">
    <property type="entry name" value="Diacylglycerol_kinase_cat_dom"/>
</dbReference>
<organism evidence="5 6">
    <name type="scientific">Streptomyces telluris</name>
    <dbReference type="NCBI Taxonomy" id="2720021"/>
    <lineage>
        <taxon>Bacteria</taxon>
        <taxon>Bacillati</taxon>
        <taxon>Actinomycetota</taxon>
        <taxon>Actinomycetes</taxon>
        <taxon>Kitasatosporales</taxon>
        <taxon>Streptomycetaceae</taxon>
        <taxon>Streptomyces</taxon>
    </lineage>
</organism>
<dbReference type="AlphaFoldDB" id="A0A9X2LJ49"/>
<name>A0A9X2LJ49_9ACTN</name>
<dbReference type="Proteomes" id="UP001142374">
    <property type="component" value="Unassembled WGS sequence"/>
</dbReference>
<dbReference type="PROSITE" id="PS50146">
    <property type="entry name" value="DAGK"/>
    <property type="match status" value="1"/>
</dbReference>
<dbReference type="PANTHER" id="PTHR12358:SF54">
    <property type="entry name" value="SPHINGOSINE KINASE RELATED PROTEIN"/>
    <property type="match status" value="1"/>
</dbReference>
<comment type="similarity">
    <text evidence="2">Belongs to the diacylglycerol/lipid kinase family.</text>
</comment>
<evidence type="ECO:0000256" key="3">
    <source>
        <dbReference type="SAM" id="Phobius"/>
    </source>
</evidence>
<dbReference type="InterPro" id="IPR017438">
    <property type="entry name" value="ATP-NAD_kinase_N"/>
</dbReference>
<accession>A0A9X2LJ49</accession>
<keyword evidence="3" id="KW-0812">Transmembrane</keyword>
<evidence type="ECO:0000313" key="6">
    <source>
        <dbReference type="Proteomes" id="UP001142374"/>
    </source>
</evidence>
<feature type="transmembrane region" description="Helical" evidence="3">
    <location>
        <begin position="63"/>
        <end position="85"/>
    </location>
</feature>
<protein>
    <submittedName>
        <fullName evidence="5">Diacylglycerol kinase</fullName>
    </submittedName>
</protein>
<dbReference type="InterPro" id="IPR016064">
    <property type="entry name" value="NAD/diacylglycerol_kinase_sf"/>
</dbReference>
<dbReference type="SUPFAM" id="SSF111331">
    <property type="entry name" value="NAD kinase/diacylglycerol kinase-like"/>
    <property type="match status" value="1"/>
</dbReference>
<reference evidence="5" key="1">
    <citation type="submission" date="2022-06" db="EMBL/GenBank/DDBJ databases">
        <title>WGS of actinobacteria.</title>
        <authorList>
            <person name="Thawai C."/>
        </authorList>
    </citation>
    <scope>NUCLEOTIDE SEQUENCE</scope>
    <source>
        <strain evidence="5">AA8</strain>
    </source>
</reference>
<dbReference type="GO" id="GO:0016301">
    <property type="term" value="F:kinase activity"/>
    <property type="evidence" value="ECO:0007669"/>
    <property type="project" value="UniProtKB-KW"/>
</dbReference>
<keyword evidence="5" id="KW-0418">Kinase</keyword>
<keyword evidence="6" id="KW-1185">Reference proteome</keyword>
<keyword evidence="3" id="KW-1133">Transmembrane helix</keyword>
<evidence type="ECO:0000256" key="2">
    <source>
        <dbReference type="ARBA" id="ARBA00005983"/>
    </source>
</evidence>
<dbReference type="Gene3D" id="3.40.50.10330">
    <property type="entry name" value="Probable inorganic polyphosphate/atp-NAD kinase, domain 1"/>
    <property type="match status" value="1"/>
</dbReference>
<comment type="caution">
    <text evidence="5">The sequence shown here is derived from an EMBL/GenBank/DDBJ whole genome shotgun (WGS) entry which is preliminary data.</text>
</comment>
<dbReference type="EMBL" id="JANIID010000017">
    <property type="protein sequence ID" value="MCQ8771926.1"/>
    <property type="molecule type" value="Genomic_DNA"/>
</dbReference>
<keyword evidence="5" id="KW-0808">Transferase</keyword>